<evidence type="ECO:0000256" key="2">
    <source>
        <dbReference type="ARBA" id="ARBA00007441"/>
    </source>
</evidence>
<dbReference type="GO" id="GO:0008483">
    <property type="term" value="F:transaminase activity"/>
    <property type="evidence" value="ECO:0007669"/>
    <property type="project" value="UniProtKB-KW"/>
</dbReference>
<evidence type="ECO:0000256" key="5">
    <source>
        <dbReference type="ARBA" id="ARBA00022898"/>
    </source>
</evidence>
<gene>
    <name evidence="7" type="ORF">LEMA_P081860.1</name>
</gene>
<dbReference type="AlphaFoldDB" id="E5A5P9"/>
<dbReference type="EMBL" id="FP929134">
    <property type="protein sequence ID" value="CBX98947.1"/>
    <property type="molecule type" value="Genomic_DNA"/>
</dbReference>
<evidence type="ECO:0000313" key="8">
    <source>
        <dbReference type="Proteomes" id="UP000002668"/>
    </source>
</evidence>
<dbReference type="InterPro" id="IPR015424">
    <property type="entry name" value="PyrdxlP-dep_Trfase"/>
</dbReference>
<protein>
    <submittedName>
        <fullName evidence="7">Similar to 1-aminocyclopropane-1-carboxylate synthase 1</fullName>
    </submittedName>
</protein>
<dbReference type="CDD" id="cd00609">
    <property type="entry name" value="AAT_like"/>
    <property type="match status" value="1"/>
</dbReference>
<sequence length="413" mass="45763">MLSQRSQRNTSEIIPRLLREYHQPQAGNIDILDLSQAENSVLRDETLDEIRSAIGKHLNGSNLSYPTGVGGELAARKSLAMFFNDRFNPARSVSPDHIVMTPGASEALETLIFHICDPGEGVLIAAPYWSGLDLALETRSLARIVQVNIPLHEFFEMSSIQYYERALATSPIPIKAILMCNPHNPLGQCYNADVLEGLLGFCQRNKLHYISDEVYGMSVFSDSDKGVTPAFTSILSHATAPGLTSWVHMVYSLSKDFGCSGLRLGAIVTQGNTDLLLGSALITNNKVSSLTSVIVPSLLEPRTTQKLLNQNLRSRLNLNYGKVQRFLENRGLEFVPAKAGLFVFACLGKTRTEKEQLLLIECMKRSGVKLVAGTSFHFEQFCWFRIMFSLPKNIVDVALQRIGDALDETEKLL</sequence>
<name>E5A5P9_LEPMJ</name>
<dbReference type="GO" id="GO:0030170">
    <property type="term" value="F:pyridoxal phosphate binding"/>
    <property type="evidence" value="ECO:0007669"/>
    <property type="project" value="InterPro"/>
</dbReference>
<dbReference type="Gene3D" id="3.40.640.10">
    <property type="entry name" value="Type I PLP-dependent aspartate aminotransferase-like (Major domain)"/>
    <property type="match status" value="1"/>
</dbReference>
<dbReference type="Proteomes" id="UP000002668">
    <property type="component" value="Genome"/>
</dbReference>
<dbReference type="InterPro" id="IPR015421">
    <property type="entry name" value="PyrdxlP-dep_Trfase_major"/>
</dbReference>
<dbReference type="SUPFAM" id="SSF53383">
    <property type="entry name" value="PLP-dependent transferases"/>
    <property type="match status" value="1"/>
</dbReference>
<dbReference type="STRING" id="985895.E5A5P9"/>
<dbReference type="PRINTS" id="PR00753">
    <property type="entry name" value="ACCSYNTHASE"/>
</dbReference>
<proteinExistence type="inferred from homology"/>
<evidence type="ECO:0000256" key="1">
    <source>
        <dbReference type="ARBA" id="ARBA00001933"/>
    </source>
</evidence>
<organism evidence="8">
    <name type="scientific">Leptosphaeria maculans (strain JN3 / isolate v23.1.3 / race Av1-4-5-6-7-8)</name>
    <name type="common">Blackleg fungus</name>
    <name type="synonym">Phoma lingam</name>
    <dbReference type="NCBI Taxonomy" id="985895"/>
    <lineage>
        <taxon>Eukaryota</taxon>
        <taxon>Fungi</taxon>
        <taxon>Dikarya</taxon>
        <taxon>Ascomycota</taxon>
        <taxon>Pezizomycotina</taxon>
        <taxon>Dothideomycetes</taxon>
        <taxon>Pleosporomycetidae</taxon>
        <taxon>Pleosporales</taxon>
        <taxon>Pleosporineae</taxon>
        <taxon>Leptosphaeriaceae</taxon>
        <taxon>Plenodomus</taxon>
        <taxon>Plenodomus lingam/Leptosphaeria maculans species complex</taxon>
    </lineage>
</organism>
<dbReference type="InterPro" id="IPR015422">
    <property type="entry name" value="PyrdxlP-dep_Trfase_small"/>
</dbReference>
<keyword evidence="8" id="KW-1185">Reference proteome</keyword>
<reference evidence="8" key="1">
    <citation type="journal article" date="2011" name="Nat. Commun.">
        <title>Effector diversification within compartments of the Leptosphaeria maculans genome affected by Repeat-Induced Point mutations.</title>
        <authorList>
            <person name="Rouxel T."/>
            <person name="Grandaubert J."/>
            <person name="Hane J.K."/>
            <person name="Hoede C."/>
            <person name="van de Wouw A.P."/>
            <person name="Couloux A."/>
            <person name="Dominguez V."/>
            <person name="Anthouard V."/>
            <person name="Bally P."/>
            <person name="Bourras S."/>
            <person name="Cozijnsen A.J."/>
            <person name="Ciuffetti L.M."/>
            <person name="Degrave A."/>
            <person name="Dilmaghani A."/>
            <person name="Duret L."/>
            <person name="Fudal I."/>
            <person name="Goodwin S.B."/>
            <person name="Gout L."/>
            <person name="Glaser N."/>
            <person name="Linglin J."/>
            <person name="Kema G.H.J."/>
            <person name="Lapalu N."/>
            <person name="Lawrence C.B."/>
            <person name="May K."/>
            <person name="Meyer M."/>
            <person name="Ollivier B."/>
            <person name="Poulain J."/>
            <person name="Schoch C.L."/>
            <person name="Simon A."/>
            <person name="Spatafora J.W."/>
            <person name="Stachowiak A."/>
            <person name="Turgeon B.G."/>
            <person name="Tyler B.M."/>
            <person name="Vincent D."/>
            <person name="Weissenbach J."/>
            <person name="Amselem J."/>
            <person name="Quesneville H."/>
            <person name="Oliver R.P."/>
            <person name="Wincker P."/>
            <person name="Balesdent M.-H."/>
            <person name="Howlett B.J."/>
        </authorList>
    </citation>
    <scope>NUCLEOTIDE SEQUENCE [LARGE SCALE GENOMIC DNA]</scope>
    <source>
        <strain evidence="8">JN3 / isolate v23.1.3 / race Av1-4-5-6-7-8</strain>
    </source>
</reference>
<dbReference type="OMA" id="YPAFYRD"/>
<dbReference type="eggNOG" id="KOG0256">
    <property type="taxonomic scope" value="Eukaryota"/>
</dbReference>
<dbReference type="InterPro" id="IPR004839">
    <property type="entry name" value="Aminotransferase_I/II_large"/>
</dbReference>
<dbReference type="GeneID" id="13282416"/>
<dbReference type="PANTHER" id="PTHR43795:SF32">
    <property type="entry name" value="AMINOTRANSFERASE GLII-RELATED"/>
    <property type="match status" value="1"/>
</dbReference>
<dbReference type="InParanoid" id="E5A5P9"/>
<keyword evidence="5" id="KW-0663">Pyridoxal phosphate</keyword>
<comment type="similarity">
    <text evidence="2">Belongs to the class-I pyridoxal-phosphate-dependent aminotransferase family.</text>
</comment>
<feature type="domain" description="Aminotransferase class I/classII large" evidence="6">
    <location>
        <begin position="30"/>
        <end position="402"/>
    </location>
</feature>
<dbReference type="SMR" id="E5A5P9"/>
<comment type="cofactor">
    <cofactor evidence="1">
        <name>pyridoxal 5'-phosphate</name>
        <dbReference type="ChEBI" id="CHEBI:597326"/>
    </cofactor>
</comment>
<evidence type="ECO:0000313" key="7">
    <source>
        <dbReference type="EMBL" id="CBX98947.1"/>
    </source>
</evidence>
<keyword evidence="3" id="KW-0032">Aminotransferase</keyword>
<dbReference type="HOGENOM" id="CLU_017584_1_2_1"/>
<keyword evidence="4" id="KW-0808">Transferase</keyword>
<evidence type="ECO:0000256" key="4">
    <source>
        <dbReference type="ARBA" id="ARBA00022679"/>
    </source>
</evidence>
<dbReference type="GO" id="GO:0006520">
    <property type="term" value="P:amino acid metabolic process"/>
    <property type="evidence" value="ECO:0007669"/>
    <property type="project" value="TreeGrafter"/>
</dbReference>
<dbReference type="VEuPathDB" id="FungiDB:LEMA_P081860.1"/>
<dbReference type="InterPro" id="IPR050478">
    <property type="entry name" value="Ethylene_sulfur-biosynth"/>
</dbReference>
<dbReference type="Gene3D" id="3.90.1150.10">
    <property type="entry name" value="Aspartate Aminotransferase, domain 1"/>
    <property type="match status" value="1"/>
</dbReference>
<evidence type="ECO:0000256" key="3">
    <source>
        <dbReference type="ARBA" id="ARBA00022576"/>
    </source>
</evidence>
<evidence type="ECO:0000259" key="6">
    <source>
        <dbReference type="Pfam" id="PF00155"/>
    </source>
</evidence>
<dbReference type="PANTHER" id="PTHR43795">
    <property type="entry name" value="BIFUNCTIONAL ASPARTATE AMINOTRANSFERASE AND GLUTAMATE/ASPARTATE-PREPHENATE AMINOTRANSFERASE-RELATED"/>
    <property type="match status" value="1"/>
</dbReference>
<dbReference type="OrthoDB" id="7042322at2759"/>
<dbReference type="Pfam" id="PF00155">
    <property type="entry name" value="Aminotran_1_2"/>
    <property type="match status" value="1"/>
</dbReference>
<accession>E5A5P9</accession>